<gene>
    <name evidence="1" type="ORF">L6452_13698</name>
</gene>
<evidence type="ECO:0000313" key="1">
    <source>
        <dbReference type="EMBL" id="KAI3734233.1"/>
    </source>
</evidence>
<name>A0ACB9CJ04_ARCLA</name>
<reference evidence="1 2" key="2">
    <citation type="journal article" date="2022" name="Mol. Ecol. Resour.">
        <title>The genomes of chicory, endive, great burdock and yacon provide insights into Asteraceae paleo-polyploidization history and plant inulin production.</title>
        <authorList>
            <person name="Fan W."/>
            <person name="Wang S."/>
            <person name="Wang H."/>
            <person name="Wang A."/>
            <person name="Jiang F."/>
            <person name="Liu H."/>
            <person name="Zhao H."/>
            <person name="Xu D."/>
            <person name="Zhang Y."/>
        </authorList>
    </citation>
    <scope>NUCLEOTIDE SEQUENCE [LARGE SCALE GENOMIC DNA]</scope>
    <source>
        <strain evidence="2">cv. Niubang</strain>
    </source>
</reference>
<proteinExistence type="predicted"/>
<protein>
    <submittedName>
        <fullName evidence="1">Uncharacterized protein</fullName>
    </submittedName>
</protein>
<evidence type="ECO:0000313" key="2">
    <source>
        <dbReference type="Proteomes" id="UP001055879"/>
    </source>
</evidence>
<comment type="caution">
    <text evidence="1">The sequence shown here is derived from an EMBL/GenBank/DDBJ whole genome shotgun (WGS) entry which is preliminary data.</text>
</comment>
<dbReference type="EMBL" id="CM042050">
    <property type="protein sequence ID" value="KAI3734233.1"/>
    <property type="molecule type" value="Genomic_DNA"/>
</dbReference>
<dbReference type="Proteomes" id="UP001055879">
    <property type="component" value="Linkage Group LG04"/>
</dbReference>
<accession>A0ACB9CJ04</accession>
<keyword evidence="2" id="KW-1185">Reference proteome</keyword>
<sequence>MRRHRVTLYSISFKLGTQTCPFCASLSLKSLFIYKQVGSTTVVAFGLESSRMKFYLRNCIKLSVEFDVTKTL</sequence>
<organism evidence="1 2">
    <name type="scientific">Arctium lappa</name>
    <name type="common">Greater burdock</name>
    <name type="synonym">Lappa major</name>
    <dbReference type="NCBI Taxonomy" id="4217"/>
    <lineage>
        <taxon>Eukaryota</taxon>
        <taxon>Viridiplantae</taxon>
        <taxon>Streptophyta</taxon>
        <taxon>Embryophyta</taxon>
        <taxon>Tracheophyta</taxon>
        <taxon>Spermatophyta</taxon>
        <taxon>Magnoliopsida</taxon>
        <taxon>eudicotyledons</taxon>
        <taxon>Gunneridae</taxon>
        <taxon>Pentapetalae</taxon>
        <taxon>asterids</taxon>
        <taxon>campanulids</taxon>
        <taxon>Asterales</taxon>
        <taxon>Asteraceae</taxon>
        <taxon>Carduoideae</taxon>
        <taxon>Cardueae</taxon>
        <taxon>Arctiinae</taxon>
        <taxon>Arctium</taxon>
    </lineage>
</organism>
<reference evidence="2" key="1">
    <citation type="journal article" date="2022" name="Mol. Ecol. Resour.">
        <title>The genomes of chicory, endive, great burdock and yacon provide insights into Asteraceae palaeo-polyploidization history and plant inulin production.</title>
        <authorList>
            <person name="Fan W."/>
            <person name="Wang S."/>
            <person name="Wang H."/>
            <person name="Wang A."/>
            <person name="Jiang F."/>
            <person name="Liu H."/>
            <person name="Zhao H."/>
            <person name="Xu D."/>
            <person name="Zhang Y."/>
        </authorList>
    </citation>
    <scope>NUCLEOTIDE SEQUENCE [LARGE SCALE GENOMIC DNA]</scope>
    <source>
        <strain evidence="2">cv. Niubang</strain>
    </source>
</reference>